<dbReference type="Pfam" id="PF07751">
    <property type="entry name" value="Abi_2"/>
    <property type="match status" value="1"/>
</dbReference>
<dbReference type="AlphaFoldDB" id="A0A9D2M483"/>
<accession>A0A9D2M483</accession>
<dbReference type="InterPro" id="IPR017034">
    <property type="entry name" value="Abi_system_AbiD/AbiF"/>
</dbReference>
<reference evidence="1" key="2">
    <citation type="submission" date="2021-04" db="EMBL/GenBank/DDBJ databases">
        <authorList>
            <person name="Gilroy R."/>
        </authorList>
    </citation>
    <scope>NUCLEOTIDE SEQUENCE</scope>
    <source>
        <strain evidence="1">ChiBcec8-14828</strain>
    </source>
</reference>
<dbReference type="InterPro" id="IPR011664">
    <property type="entry name" value="Abi_system_AbiD/AbiF-like"/>
</dbReference>
<gene>
    <name evidence="1" type="ORF">H9943_10135</name>
</gene>
<evidence type="ECO:0000313" key="1">
    <source>
        <dbReference type="EMBL" id="HJB40737.1"/>
    </source>
</evidence>
<evidence type="ECO:0000313" key="2">
    <source>
        <dbReference type="Proteomes" id="UP000824209"/>
    </source>
</evidence>
<sequence>MAKPFFSYQEQIQHLKRKCLEISDDSDAERILKQLGYFSLISGYKNPFQNKSVKKYKKGVRLEDIAALYYFDEDLRELFLKYILKIERHIRSLLSYHFTSKYGELQEEYLNAANYRQGKNSRKEIERFIKRLDFLANQNQEYPYINHQRELYQNVPLWVLVNSLSFGTLSKFYEFTTLDLRSKVAQNFSKVNQKQLEQYLHVMTKFRNVCAHGERLYCYQTRNAIPDTPLHQKLNIAKQGTQYVLGKQDLFSMVIAFRYLLSDEDFKNFKKALKKRMATYWQESTAMSQQELYNQMGFPQNWDKITQYKK</sequence>
<reference evidence="1" key="1">
    <citation type="journal article" date="2021" name="PeerJ">
        <title>Extensive microbial diversity within the chicken gut microbiome revealed by metagenomics and culture.</title>
        <authorList>
            <person name="Gilroy R."/>
            <person name="Ravi A."/>
            <person name="Getino M."/>
            <person name="Pursley I."/>
            <person name="Horton D.L."/>
            <person name="Alikhan N.F."/>
            <person name="Baker D."/>
            <person name="Gharbi K."/>
            <person name="Hall N."/>
            <person name="Watson M."/>
            <person name="Adriaenssens E.M."/>
            <person name="Foster-Nyarko E."/>
            <person name="Jarju S."/>
            <person name="Secka A."/>
            <person name="Antonio M."/>
            <person name="Oren A."/>
            <person name="Chaudhuri R.R."/>
            <person name="La Ragione R."/>
            <person name="Hildebrand F."/>
            <person name="Pallen M.J."/>
        </authorList>
    </citation>
    <scope>NUCLEOTIDE SEQUENCE</scope>
    <source>
        <strain evidence="1">ChiBcec8-14828</strain>
    </source>
</reference>
<dbReference type="Proteomes" id="UP000824209">
    <property type="component" value="Unassembled WGS sequence"/>
</dbReference>
<organism evidence="1 2">
    <name type="scientific">Candidatus Ruthenibacterium avium</name>
    <dbReference type="NCBI Taxonomy" id="2838751"/>
    <lineage>
        <taxon>Bacteria</taxon>
        <taxon>Bacillati</taxon>
        <taxon>Bacillota</taxon>
        <taxon>Clostridia</taxon>
        <taxon>Eubacteriales</taxon>
        <taxon>Oscillospiraceae</taxon>
        <taxon>Ruthenibacterium</taxon>
    </lineage>
</organism>
<dbReference type="EMBL" id="DWYA01000090">
    <property type="protein sequence ID" value="HJB40737.1"/>
    <property type="molecule type" value="Genomic_DNA"/>
</dbReference>
<protein>
    <submittedName>
        <fullName evidence="1">Abi family protein</fullName>
    </submittedName>
</protein>
<name>A0A9D2M483_9FIRM</name>
<comment type="caution">
    <text evidence="1">The sequence shown here is derived from an EMBL/GenBank/DDBJ whole genome shotgun (WGS) entry which is preliminary data.</text>
</comment>
<dbReference type="PIRSF" id="PIRSF034934">
    <property type="entry name" value="AbiF_AbiD"/>
    <property type="match status" value="1"/>
</dbReference>
<proteinExistence type="predicted"/>